<dbReference type="InterPro" id="IPR009430">
    <property type="entry name" value="GvpL/GvpF"/>
</dbReference>
<evidence type="ECO:0000313" key="5">
    <source>
        <dbReference type="EMBL" id="KOG88582.1"/>
    </source>
</evidence>
<dbReference type="Pfam" id="PF06386">
    <property type="entry name" value="GvpL_GvpF"/>
    <property type="match status" value="1"/>
</dbReference>
<dbReference type="EMBL" id="LGUT01001619">
    <property type="protein sequence ID" value="KOG88582.1"/>
    <property type="molecule type" value="Genomic_DNA"/>
</dbReference>
<proteinExistence type="inferred from homology"/>
<keyword evidence="6" id="KW-1185">Reference proteome</keyword>
<evidence type="ECO:0000256" key="2">
    <source>
        <dbReference type="ARBA" id="ARBA00035108"/>
    </source>
</evidence>
<organism evidence="5 6">
    <name type="scientific">Streptomyces varsoviensis</name>
    <dbReference type="NCBI Taxonomy" id="67373"/>
    <lineage>
        <taxon>Bacteria</taxon>
        <taxon>Bacillati</taxon>
        <taxon>Actinomycetota</taxon>
        <taxon>Actinomycetes</taxon>
        <taxon>Kitasatosporales</taxon>
        <taxon>Streptomycetaceae</taxon>
        <taxon>Streptomyces</taxon>
    </lineage>
</organism>
<feature type="region of interest" description="Disordered" evidence="4">
    <location>
        <begin position="1"/>
        <end position="26"/>
    </location>
</feature>
<dbReference type="PANTHER" id="PTHR36852">
    <property type="entry name" value="PROTEIN GVPL 2"/>
    <property type="match status" value="1"/>
</dbReference>
<name>A0ABR5J5D8_9ACTN</name>
<evidence type="ECO:0000313" key="6">
    <source>
        <dbReference type="Proteomes" id="UP000037020"/>
    </source>
</evidence>
<accession>A0ABR5J5D8</accession>
<evidence type="ECO:0000256" key="1">
    <source>
        <dbReference type="ARBA" id="ARBA00022987"/>
    </source>
</evidence>
<comment type="subcellular location">
    <subcellularLocation>
        <location evidence="2">Gas vesicle</location>
    </subcellularLocation>
</comment>
<comment type="caution">
    <text evidence="5">The sequence shown here is derived from an EMBL/GenBank/DDBJ whole genome shotgun (WGS) entry which is preliminary data.</text>
</comment>
<reference evidence="5 6" key="1">
    <citation type="submission" date="2015-07" db="EMBL/GenBank/DDBJ databases">
        <authorList>
            <person name="Ju K.-S."/>
            <person name="Doroghazi J.R."/>
            <person name="Metcalf W.W."/>
        </authorList>
    </citation>
    <scope>NUCLEOTIDE SEQUENCE [LARGE SCALE GENOMIC DNA]</scope>
    <source>
        <strain evidence="5 6">NRRL B-3589</strain>
    </source>
</reference>
<comment type="similarity">
    <text evidence="3">Belongs to the gas vesicle GvpF/GvpL family.</text>
</comment>
<dbReference type="PANTHER" id="PTHR36852:SF1">
    <property type="entry name" value="PROTEIN GVPL 2"/>
    <property type="match status" value="1"/>
</dbReference>
<evidence type="ECO:0000256" key="3">
    <source>
        <dbReference type="ARBA" id="ARBA00035643"/>
    </source>
</evidence>
<sequence>MSTYVYGITRDSHPPLPEETVGVGDPPRPVRVVAAGPLAALVSDAPPDLKPKRRELLAHQNVLAEASSAGPVLPMRFGGVSPDDDAVTTALAAHEEHYLERLRALDGKAEYNVKATHDEEAVLHRVLTDAPGLRELHEANKAAGGGSHE</sequence>
<protein>
    <submittedName>
        <fullName evidence="5">Gas vesicle protein</fullName>
    </submittedName>
</protein>
<dbReference type="Proteomes" id="UP000037020">
    <property type="component" value="Unassembled WGS sequence"/>
</dbReference>
<keyword evidence="1" id="KW-0304">Gas vesicle</keyword>
<evidence type="ECO:0000256" key="4">
    <source>
        <dbReference type="SAM" id="MobiDB-lite"/>
    </source>
</evidence>
<feature type="non-terminal residue" evidence="5">
    <location>
        <position position="149"/>
    </location>
</feature>
<gene>
    <name evidence="5" type="ORF">ADK38_19010</name>
</gene>